<dbReference type="InterPro" id="IPR021463">
    <property type="entry name" value="Methyltransf_34"/>
</dbReference>
<feature type="compositionally biased region" description="Basic residues" evidence="1">
    <location>
        <begin position="1"/>
        <end position="19"/>
    </location>
</feature>
<protein>
    <recommendedName>
        <fullName evidence="4">25S rRNA (Uridine(2843)-N(3))-methyltransferase</fullName>
    </recommendedName>
</protein>
<gene>
    <name evidence="2" type="ORF">A1O5_07428</name>
</gene>
<feature type="compositionally biased region" description="Gly residues" evidence="1">
    <location>
        <begin position="22"/>
        <end position="33"/>
    </location>
</feature>
<sequence>MATARKQKGTGSRTHHASQPRRGGGGGGGGGSVGVTAQQHPEPRGLHFPAELQQLILDVFRRAFLFDHEQLELKSTIQEVKGHLFQRDFARAFAKPEYLDAYALRWSASRALGYTSVFLHHDLQRVWHGLAETAATALSTNANSISKEAHLPRANGACSVVCIGGGGGAEVVACAAAARTLSLPSGRLTVHVVDIADWSACLEKLEQALCTPPPLSLYVSESAKAANKLFTTSDALSLRVTQHDILAMDEAGLLQNTLCRVHLCTIMFTLNELFSASLARTTAFLLALTDAMSPGSWLLVVDSPGSYSEVKMGSGFSAGEGQADAKTQTRRYPMKWLLDHALLEVAGKQNDEEGSTSKWRKCVSDDSRWFRLSQQQPLRYPVELENMRYQIHLYQRIQPADRDGERQG</sequence>
<dbReference type="GeneID" id="19192134"/>
<comment type="caution">
    <text evidence="2">The sequence shown here is derived from an EMBL/GenBank/DDBJ whole genome shotgun (WGS) entry which is preliminary data.</text>
</comment>
<reference evidence="2 3" key="1">
    <citation type="submission" date="2013-03" db="EMBL/GenBank/DDBJ databases">
        <title>The Genome Sequence of Cladophialophora psammophila CBS 110553.</title>
        <authorList>
            <consortium name="The Broad Institute Genomics Platform"/>
            <person name="Cuomo C."/>
            <person name="de Hoog S."/>
            <person name="Gorbushina A."/>
            <person name="Walker B."/>
            <person name="Young S.K."/>
            <person name="Zeng Q."/>
            <person name="Gargeya S."/>
            <person name="Fitzgerald M."/>
            <person name="Haas B."/>
            <person name="Abouelleil A."/>
            <person name="Allen A.W."/>
            <person name="Alvarado L."/>
            <person name="Arachchi H.M."/>
            <person name="Berlin A.M."/>
            <person name="Chapman S.B."/>
            <person name="Gainer-Dewar J."/>
            <person name="Goldberg J."/>
            <person name="Griggs A."/>
            <person name="Gujja S."/>
            <person name="Hansen M."/>
            <person name="Howarth C."/>
            <person name="Imamovic A."/>
            <person name="Ireland A."/>
            <person name="Larimer J."/>
            <person name="McCowan C."/>
            <person name="Murphy C."/>
            <person name="Pearson M."/>
            <person name="Poon T.W."/>
            <person name="Priest M."/>
            <person name="Roberts A."/>
            <person name="Saif S."/>
            <person name="Shea T."/>
            <person name="Sisk P."/>
            <person name="Sykes S."/>
            <person name="Wortman J."/>
            <person name="Nusbaum C."/>
            <person name="Birren B."/>
        </authorList>
    </citation>
    <scope>NUCLEOTIDE SEQUENCE [LARGE SCALE GENOMIC DNA]</scope>
    <source>
        <strain evidence="2 3">CBS 110553</strain>
    </source>
</reference>
<name>W9WMK6_9EURO</name>
<dbReference type="Pfam" id="PF11312">
    <property type="entry name" value="Methyltransf_34"/>
    <property type="match status" value="1"/>
</dbReference>
<evidence type="ECO:0000256" key="1">
    <source>
        <dbReference type="SAM" id="MobiDB-lite"/>
    </source>
</evidence>
<evidence type="ECO:0000313" key="3">
    <source>
        <dbReference type="Proteomes" id="UP000019471"/>
    </source>
</evidence>
<dbReference type="STRING" id="1182543.W9WMK6"/>
<dbReference type="eggNOG" id="ENOG502QR34">
    <property type="taxonomic scope" value="Eukaryota"/>
</dbReference>
<evidence type="ECO:0000313" key="2">
    <source>
        <dbReference type="EMBL" id="EXJ69392.1"/>
    </source>
</evidence>
<dbReference type="EMBL" id="AMGX01000011">
    <property type="protein sequence ID" value="EXJ69392.1"/>
    <property type="molecule type" value="Genomic_DNA"/>
</dbReference>
<accession>W9WMK6</accession>
<dbReference type="RefSeq" id="XP_007746207.1">
    <property type="nucleotide sequence ID" value="XM_007748017.1"/>
</dbReference>
<proteinExistence type="predicted"/>
<dbReference type="Proteomes" id="UP000019471">
    <property type="component" value="Unassembled WGS sequence"/>
</dbReference>
<dbReference type="HOGENOM" id="CLU_028833_1_0_1"/>
<dbReference type="AlphaFoldDB" id="W9WMK6"/>
<keyword evidence="3" id="KW-1185">Reference proteome</keyword>
<dbReference type="OrthoDB" id="6419443at2759"/>
<organism evidence="2 3">
    <name type="scientific">Cladophialophora psammophila CBS 110553</name>
    <dbReference type="NCBI Taxonomy" id="1182543"/>
    <lineage>
        <taxon>Eukaryota</taxon>
        <taxon>Fungi</taxon>
        <taxon>Dikarya</taxon>
        <taxon>Ascomycota</taxon>
        <taxon>Pezizomycotina</taxon>
        <taxon>Eurotiomycetes</taxon>
        <taxon>Chaetothyriomycetidae</taxon>
        <taxon>Chaetothyriales</taxon>
        <taxon>Herpotrichiellaceae</taxon>
        <taxon>Cladophialophora</taxon>
    </lineage>
</organism>
<feature type="region of interest" description="Disordered" evidence="1">
    <location>
        <begin position="1"/>
        <end position="43"/>
    </location>
</feature>
<evidence type="ECO:0008006" key="4">
    <source>
        <dbReference type="Google" id="ProtNLM"/>
    </source>
</evidence>